<evidence type="ECO:0000313" key="1">
    <source>
        <dbReference type="EMBL" id="KAF3708252.1"/>
    </source>
</evidence>
<dbReference type="EMBL" id="CM015712">
    <property type="protein sequence ID" value="KAF3708252.1"/>
    <property type="molecule type" value="Genomic_DNA"/>
</dbReference>
<reference evidence="1 2" key="1">
    <citation type="submission" date="2019-02" db="EMBL/GenBank/DDBJ databases">
        <title>Opniocepnalus argus genome.</title>
        <authorList>
            <person name="Zhou C."/>
            <person name="Xiao S."/>
        </authorList>
    </citation>
    <scope>NUCLEOTIDE SEQUENCE [LARGE SCALE GENOMIC DNA]</scope>
    <source>
        <strain evidence="1">OARG1902GOOAL</strain>
        <tissue evidence="1">Muscle</tissue>
    </source>
</reference>
<dbReference type="AlphaFoldDB" id="A0A6G1R022"/>
<organism evidence="1 2">
    <name type="scientific">Channa argus</name>
    <name type="common">Northern snakehead</name>
    <name type="synonym">Ophicephalus argus</name>
    <dbReference type="NCBI Taxonomy" id="215402"/>
    <lineage>
        <taxon>Eukaryota</taxon>
        <taxon>Metazoa</taxon>
        <taxon>Chordata</taxon>
        <taxon>Craniata</taxon>
        <taxon>Vertebrata</taxon>
        <taxon>Euteleostomi</taxon>
        <taxon>Actinopterygii</taxon>
        <taxon>Neopterygii</taxon>
        <taxon>Teleostei</taxon>
        <taxon>Neoteleostei</taxon>
        <taxon>Acanthomorphata</taxon>
        <taxon>Anabantaria</taxon>
        <taxon>Anabantiformes</taxon>
        <taxon>Channoidei</taxon>
        <taxon>Channidae</taxon>
        <taxon>Channa</taxon>
    </lineage>
</organism>
<name>A0A6G1R022_CHAAH</name>
<accession>A0A6G1R022</accession>
<keyword evidence="2" id="KW-1185">Reference proteome</keyword>
<dbReference type="Proteomes" id="UP000503349">
    <property type="component" value="Chromosome 1"/>
</dbReference>
<evidence type="ECO:0000313" key="2">
    <source>
        <dbReference type="Proteomes" id="UP000503349"/>
    </source>
</evidence>
<proteinExistence type="predicted"/>
<gene>
    <name evidence="1" type="ORF">EXN66_Car001426</name>
</gene>
<sequence>MCVDVKECMHMLMDDFQPLTWRPLENHSALTDRCGKRQRKKAFSKQQQKSSGVRSSFSKKLTGQLLGTANAALSFNFLLSCCCGPALLYLDQRTKQASLVLNEGICGGEKKQSMARHSDGKRRDTLVAILSEKTFLNQNRQHITCVLQFHIPAHTGKMKAKNRDQSLSDSRELDGSYDQLTDRNLSDQRLWLVVEGPIFPARRHPRDLHVMRVVEAKVQVLSFMSAVVLGEKHSVRNCAIIALHVMEAKQHECNASKIKKILKGVSVKPYALLQTMCGNLQNLSLSANIVVYIKAYVWSSLLKWSLVSDCP</sequence>
<protein>
    <submittedName>
        <fullName evidence="1">Uncharacterized protein</fullName>
    </submittedName>
</protein>
<reference evidence="2" key="2">
    <citation type="submission" date="2019-02" db="EMBL/GenBank/DDBJ databases">
        <title>Opniocepnalus argus Var Kimnra genome.</title>
        <authorList>
            <person name="Zhou C."/>
            <person name="Xiao S."/>
        </authorList>
    </citation>
    <scope>NUCLEOTIDE SEQUENCE [LARGE SCALE GENOMIC DNA]</scope>
</reference>